<proteinExistence type="predicted"/>
<name>A0AAE3DBA7_9FIRM</name>
<dbReference type="Pfam" id="PF06114">
    <property type="entry name" value="Peptidase_M78"/>
    <property type="match status" value="1"/>
</dbReference>
<dbReference type="AlphaFoldDB" id="A0AAE3DBA7"/>
<dbReference type="InterPro" id="IPR010359">
    <property type="entry name" value="IrrE_HExxH"/>
</dbReference>
<dbReference type="EMBL" id="JAJEPS010000035">
    <property type="protein sequence ID" value="MCC2127833.1"/>
    <property type="molecule type" value="Genomic_DNA"/>
</dbReference>
<dbReference type="PANTHER" id="PTHR43236:SF1">
    <property type="entry name" value="BLL7220 PROTEIN"/>
    <property type="match status" value="1"/>
</dbReference>
<evidence type="ECO:0000313" key="3">
    <source>
        <dbReference type="Proteomes" id="UP001198220"/>
    </source>
</evidence>
<accession>A0AAE3DBA7</accession>
<comment type="caution">
    <text evidence="2">The sequence shown here is derived from an EMBL/GenBank/DDBJ whole genome shotgun (WGS) entry which is preliminary data.</text>
</comment>
<dbReference type="PANTHER" id="PTHR43236">
    <property type="entry name" value="ANTITOXIN HIGA1"/>
    <property type="match status" value="1"/>
</dbReference>
<dbReference type="Gene3D" id="1.10.10.2910">
    <property type="match status" value="1"/>
</dbReference>
<dbReference type="InterPro" id="IPR052345">
    <property type="entry name" value="Rad_response_metalloprotease"/>
</dbReference>
<gene>
    <name evidence="2" type="ORF">LKD36_16980</name>
</gene>
<evidence type="ECO:0000313" key="2">
    <source>
        <dbReference type="EMBL" id="MCC2127833.1"/>
    </source>
</evidence>
<evidence type="ECO:0000259" key="1">
    <source>
        <dbReference type="Pfam" id="PF06114"/>
    </source>
</evidence>
<organism evidence="2 3">
    <name type="scientific">Hominiventricola filiformis</name>
    <dbReference type="NCBI Taxonomy" id="2885352"/>
    <lineage>
        <taxon>Bacteria</taxon>
        <taxon>Bacillati</taxon>
        <taxon>Bacillota</taxon>
        <taxon>Clostridia</taxon>
        <taxon>Lachnospirales</taxon>
        <taxon>Lachnospiraceae</taxon>
        <taxon>Hominiventricola</taxon>
    </lineage>
</organism>
<dbReference type="Proteomes" id="UP001198220">
    <property type="component" value="Unassembled WGS sequence"/>
</dbReference>
<keyword evidence="3" id="KW-1185">Reference proteome</keyword>
<protein>
    <submittedName>
        <fullName evidence="2">ImmA/IrrE family metallo-endopeptidase</fullName>
    </submittedName>
</protein>
<sequence length="174" mass="20335">MIYLRNTYIYTETKKLIKKYGTRDPFEIMDQMNIVVGETSRYKTLKGYCFMSCKTIYVMISSFLSEEEKMIVAAHELGHIMLHRSQLKMAPMQDDTLYNMTDNTEYQANLFAADLLIDDEEIEDMVQNEDLDYFGLCSSLNATPELMSFKLYSLTKRGQAYHMPMEIQSNFLAK</sequence>
<dbReference type="RefSeq" id="WP_242953242.1">
    <property type="nucleotide sequence ID" value="NZ_JAJEPS010000035.1"/>
</dbReference>
<reference evidence="2 3" key="1">
    <citation type="submission" date="2021-10" db="EMBL/GenBank/DDBJ databases">
        <title>Anaerobic single-cell dispensing facilitates the cultivation of human gut bacteria.</title>
        <authorList>
            <person name="Afrizal A."/>
        </authorList>
    </citation>
    <scope>NUCLEOTIDE SEQUENCE [LARGE SCALE GENOMIC DNA]</scope>
    <source>
        <strain evidence="2 3">CLA-AA-H276</strain>
    </source>
</reference>
<feature type="domain" description="IrrE N-terminal-like" evidence="1">
    <location>
        <begin position="46"/>
        <end position="148"/>
    </location>
</feature>